<evidence type="ECO:0000313" key="2">
    <source>
        <dbReference type="EMBL" id="QHS79085.1"/>
    </source>
</evidence>
<dbReference type="AlphaFoldDB" id="A0A6C0AI89"/>
<protein>
    <recommendedName>
        <fullName evidence="1">DUF4116 domain-containing protein</fullName>
    </recommendedName>
</protein>
<sequence>MALQHVPAKWNQELSLAAVTSYGWALQYVSTKTREICLAAVKQNGLALEFVPTGLNQALSMEAVKNTGLALQYVLTKTREICLAAVEQNRAALDYVPANMRESIANTKGMLGKIKGLFGFGRRTRRKPPKRYRYI</sequence>
<organism evidence="2">
    <name type="scientific">viral metagenome</name>
    <dbReference type="NCBI Taxonomy" id="1070528"/>
    <lineage>
        <taxon>unclassified sequences</taxon>
        <taxon>metagenomes</taxon>
        <taxon>organismal metagenomes</taxon>
    </lineage>
</organism>
<reference evidence="2" key="1">
    <citation type="journal article" date="2020" name="Nature">
        <title>Giant virus diversity and host interactions through global metagenomics.</title>
        <authorList>
            <person name="Schulz F."/>
            <person name="Roux S."/>
            <person name="Paez-Espino D."/>
            <person name="Jungbluth S."/>
            <person name="Walsh D.A."/>
            <person name="Denef V.J."/>
            <person name="McMahon K.D."/>
            <person name="Konstantinidis K.T."/>
            <person name="Eloe-Fadrosh E.A."/>
            <person name="Kyrpides N.C."/>
            <person name="Woyke T."/>
        </authorList>
    </citation>
    <scope>NUCLEOTIDE SEQUENCE</scope>
    <source>
        <strain evidence="2">GVMAG-S-1035118-87</strain>
    </source>
</reference>
<feature type="domain" description="DUF4116" evidence="1">
    <location>
        <begin position="12"/>
        <end position="53"/>
    </location>
</feature>
<name>A0A6C0AI89_9ZZZZ</name>
<accession>A0A6C0AI89</accession>
<dbReference type="InterPro" id="IPR025197">
    <property type="entry name" value="DUF4116"/>
</dbReference>
<feature type="domain" description="DUF4116" evidence="1">
    <location>
        <begin position="61"/>
        <end position="101"/>
    </location>
</feature>
<proteinExistence type="predicted"/>
<dbReference type="Pfam" id="PF13475">
    <property type="entry name" value="DUF4116"/>
    <property type="match status" value="2"/>
</dbReference>
<evidence type="ECO:0000259" key="1">
    <source>
        <dbReference type="Pfam" id="PF13475"/>
    </source>
</evidence>
<dbReference type="EMBL" id="MN740625">
    <property type="protein sequence ID" value="QHS79085.1"/>
    <property type="molecule type" value="Genomic_DNA"/>
</dbReference>